<dbReference type="AlphaFoldDB" id="A0AAQ3B1D7"/>
<evidence type="ECO:0000313" key="1">
    <source>
        <dbReference type="EMBL" id="WDG09647.1"/>
    </source>
</evidence>
<organism evidence="1 2">
    <name type="scientific">Vibrio campbellii</name>
    <dbReference type="NCBI Taxonomy" id="680"/>
    <lineage>
        <taxon>Bacteria</taxon>
        <taxon>Pseudomonadati</taxon>
        <taxon>Pseudomonadota</taxon>
        <taxon>Gammaproteobacteria</taxon>
        <taxon>Vibrionales</taxon>
        <taxon>Vibrionaceae</taxon>
        <taxon>Vibrio</taxon>
    </lineage>
</organism>
<evidence type="ECO:0000313" key="2">
    <source>
        <dbReference type="Proteomes" id="UP001219537"/>
    </source>
</evidence>
<sequence length="137" mass="16042">MKSKELMQIFELSAKIMSYYKNKDVVYALNDILDMCKNREESSEVQKINNVTYSESSYHDIEVAPFIENVDSMSIDEIYNKLNDRAIFPNIESIKKFALNIGLRGQSRVNRENLIHSIIKFVERSRIDQDISSRVNR</sequence>
<accession>A0AAQ3B1D7</accession>
<gene>
    <name evidence="1" type="ORF">PUN50_07195</name>
</gene>
<dbReference type="EMBL" id="CP117988">
    <property type="protein sequence ID" value="WDG09647.1"/>
    <property type="molecule type" value="Genomic_DNA"/>
</dbReference>
<name>A0AAQ3B1D7_9VIBR</name>
<dbReference type="Proteomes" id="UP001219537">
    <property type="component" value="Chromosome 1"/>
</dbReference>
<protein>
    <submittedName>
        <fullName evidence="1">Uncharacterized protein</fullName>
    </submittedName>
</protein>
<reference evidence="1" key="1">
    <citation type="submission" date="2023-02" db="EMBL/GenBank/DDBJ databases">
        <title>Isolation, identification, and genome analysis of Vibrio campbellii in the Penaeus vannamei larvae stage.</title>
        <authorList>
            <person name="Huang T."/>
            <person name="Zhang B."/>
        </authorList>
    </citation>
    <scope>NUCLEOTIDE SEQUENCE</scope>
    <source>
        <strain evidence="1">20220413_1</strain>
    </source>
</reference>
<dbReference type="RefSeq" id="WP_274291109.1">
    <property type="nucleotide sequence ID" value="NZ_CP117988.1"/>
</dbReference>
<proteinExistence type="predicted"/>